<accession>A0A7J7LYB6</accession>
<dbReference type="OrthoDB" id="1929924at2759"/>
<gene>
    <name evidence="1" type="ORF">GIB67_031590</name>
</gene>
<evidence type="ECO:0000313" key="1">
    <source>
        <dbReference type="EMBL" id="KAF6147599.1"/>
    </source>
</evidence>
<dbReference type="EMBL" id="JACGCM010001886">
    <property type="protein sequence ID" value="KAF6147599.1"/>
    <property type="molecule type" value="Genomic_DNA"/>
</dbReference>
<reference evidence="1 2" key="1">
    <citation type="journal article" date="2020" name="IScience">
        <title>Genome Sequencing of the Endangered Kingdonia uniflora (Circaeasteraceae, Ranunculales) Reveals Potential Mechanisms of Evolutionary Specialization.</title>
        <authorList>
            <person name="Sun Y."/>
            <person name="Deng T."/>
            <person name="Zhang A."/>
            <person name="Moore M.J."/>
            <person name="Landis J.B."/>
            <person name="Lin N."/>
            <person name="Zhang H."/>
            <person name="Zhang X."/>
            <person name="Huang J."/>
            <person name="Zhang X."/>
            <person name="Sun H."/>
            <person name="Wang H."/>
        </authorList>
    </citation>
    <scope>NUCLEOTIDE SEQUENCE [LARGE SCALE GENOMIC DNA]</scope>
    <source>
        <strain evidence="1">TB1705</strain>
        <tissue evidence="1">Leaf</tissue>
    </source>
</reference>
<evidence type="ECO:0000313" key="2">
    <source>
        <dbReference type="Proteomes" id="UP000541444"/>
    </source>
</evidence>
<dbReference type="AlphaFoldDB" id="A0A7J7LYB6"/>
<comment type="caution">
    <text evidence="1">The sequence shown here is derived from an EMBL/GenBank/DDBJ whole genome shotgun (WGS) entry which is preliminary data.</text>
</comment>
<name>A0A7J7LYB6_9MAGN</name>
<sequence>MPGDWICLLPHPTRKQATRDSPPPDGVRGRNCIIKDMYGGTIVYGSIQLSGVAPEGFYRVIVDEVIRDDVQLFMEGGTLGDISLGETVVWYKSLTCFE</sequence>
<keyword evidence="2" id="KW-1185">Reference proteome</keyword>
<dbReference type="Proteomes" id="UP000541444">
    <property type="component" value="Unassembled WGS sequence"/>
</dbReference>
<protein>
    <submittedName>
        <fullName evidence="1">Uncharacterized protein</fullName>
    </submittedName>
</protein>
<proteinExistence type="predicted"/>
<organism evidence="1 2">
    <name type="scientific">Kingdonia uniflora</name>
    <dbReference type="NCBI Taxonomy" id="39325"/>
    <lineage>
        <taxon>Eukaryota</taxon>
        <taxon>Viridiplantae</taxon>
        <taxon>Streptophyta</taxon>
        <taxon>Embryophyta</taxon>
        <taxon>Tracheophyta</taxon>
        <taxon>Spermatophyta</taxon>
        <taxon>Magnoliopsida</taxon>
        <taxon>Ranunculales</taxon>
        <taxon>Circaeasteraceae</taxon>
        <taxon>Kingdonia</taxon>
    </lineage>
</organism>